<dbReference type="InterPro" id="IPR008271">
    <property type="entry name" value="Ser/Thr_kinase_AS"/>
</dbReference>
<dbReference type="GO" id="GO:0004674">
    <property type="term" value="F:protein serine/threonine kinase activity"/>
    <property type="evidence" value="ECO:0007669"/>
    <property type="project" value="UniProtKB-KW"/>
</dbReference>
<organism evidence="2 3">
    <name type="scientific">Polynucleobacter kasalickyi</name>
    <dbReference type="NCBI Taxonomy" id="1938817"/>
    <lineage>
        <taxon>Bacteria</taxon>
        <taxon>Pseudomonadati</taxon>
        <taxon>Pseudomonadota</taxon>
        <taxon>Betaproteobacteria</taxon>
        <taxon>Burkholderiales</taxon>
        <taxon>Burkholderiaceae</taxon>
        <taxon>Polynucleobacter</taxon>
    </lineage>
</organism>
<accession>A0A1W1ZSH5</accession>
<dbReference type="Gene3D" id="3.30.200.20">
    <property type="entry name" value="Phosphorylase Kinase, domain 1"/>
    <property type="match status" value="1"/>
</dbReference>
<name>A0A1W1ZSH5_9BURK</name>
<proteinExistence type="predicted"/>
<dbReference type="Pfam" id="PF00069">
    <property type="entry name" value="Pkinase"/>
    <property type="match status" value="1"/>
</dbReference>
<evidence type="ECO:0000259" key="1">
    <source>
        <dbReference type="PROSITE" id="PS50011"/>
    </source>
</evidence>
<keyword evidence="3" id="KW-1185">Reference proteome</keyword>
<dbReference type="AlphaFoldDB" id="A0A1W1ZSH5"/>
<dbReference type="RefSeq" id="WP_234986935.1">
    <property type="nucleotide sequence ID" value="NZ_FWXJ01000006.1"/>
</dbReference>
<reference evidence="2 3" key="1">
    <citation type="submission" date="2017-04" db="EMBL/GenBank/DDBJ databases">
        <authorList>
            <person name="Afonso C.L."/>
            <person name="Miller P.J."/>
            <person name="Scott M.A."/>
            <person name="Spackman E."/>
            <person name="Goraichik I."/>
            <person name="Dimitrov K.M."/>
            <person name="Suarez D.L."/>
            <person name="Swayne D.E."/>
        </authorList>
    </citation>
    <scope>NUCLEOTIDE SEQUENCE [LARGE SCALE GENOMIC DNA]</scope>
    <source>
        <strain evidence="2 3">VK13</strain>
    </source>
</reference>
<dbReference type="PROSITE" id="PS50011">
    <property type="entry name" value="PROTEIN_KINASE_DOM"/>
    <property type="match status" value="1"/>
</dbReference>
<dbReference type="InterPro" id="IPR011009">
    <property type="entry name" value="Kinase-like_dom_sf"/>
</dbReference>
<evidence type="ECO:0000313" key="3">
    <source>
        <dbReference type="Proteomes" id="UP000192708"/>
    </source>
</evidence>
<dbReference type="EMBL" id="FWXJ01000006">
    <property type="protein sequence ID" value="SMC51324.1"/>
    <property type="molecule type" value="Genomic_DNA"/>
</dbReference>
<dbReference type="Gene3D" id="1.10.510.10">
    <property type="entry name" value="Transferase(Phosphotransferase) domain 1"/>
    <property type="match status" value="1"/>
</dbReference>
<sequence length="483" mass="53814">MKSFFKQESPYSIAIEAVEDIFQTGKMIKGFLVGEEIYRGGMAVLFSATKEGIDHPILLKIPRVGKDQPVESLIAFETELTILRALKSPYAPQFIGSGSMAKNPFIAMERIEGESLETMIQREGNLPIDLAIKITSNIAQAIQNLHSQEVIHLDLKPDNVLINKNLEVTLIDFGLAHHARFPDLLAEEMRKGIGSAPYIAPEQIVGVRNDLRSDIYSLGVILYELLTAELPFDNPSSMTGLKKRFWAQPIPPRVYRPEIPPALQEIILRCLEPFAKDRYQSATQLRQLLRNLDSVTLTSRAALIKPISFWGAFKRWFRAAGYESSPIIQSTIAYELTPLVIVALDLPNSSAALQAKMQRSLKNILQIYAEGRVSCITVIANTPTFEGDKEMDSASGIVRGHLVQMMEWMAPMQLSSEKTSFHVLESLDAAARIVEFANDNDAAMIITGQASHVTASNLRPWRSNMTKIVEEAKCIVHVVKLAE</sequence>
<dbReference type="STRING" id="1938817.SAMN06296008_10695"/>
<feature type="domain" description="Protein kinase" evidence="1">
    <location>
        <begin position="31"/>
        <end position="290"/>
    </location>
</feature>
<gene>
    <name evidence="2" type="ORF">SAMN06296008_10695</name>
</gene>
<evidence type="ECO:0000313" key="2">
    <source>
        <dbReference type="EMBL" id="SMC51324.1"/>
    </source>
</evidence>
<protein>
    <submittedName>
        <fullName evidence="2">Serine/threonine protein kinase</fullName>
    </submittedName>
</protein>
<dbReference type="SUPFAM" id="SSF56112">
    <property type="entry name" value="Protein kinase-like (PK-like)"/>
    <property type="match status" value="1"/>
</dbReference>
<keyword evidence="2" id="KW-0808">Transferase</keyword>
<dbReference type="PROSITE" id="PS00108">
    <property type="entry name" value="PROTEIN_KINASE_ST"/>
    <property type="match status" value="1"/>
</dbReference>
<dbReference type="Gene3D" id="3.40.50.620">
    <property type="entry name" value="HUPs"/>
    <property type="match status" value="1"/>
</dbReference>
<dbReference type="PANTHER" id="PTHR44329">
    <property type="entry name" value="SERINE/THREONINE-PROTEIN KINASE TNNI3K-RELATED"/>
    <property type="match status" value="1"/>
</dbReference>
<keyword evidence="2" id="KW-0723">Serine/threonine-protein kinase</keyword>
<dbReference type="Proteomes" id="UP000192708">
    <property type="component" value="Unassembled WGS sequence"/>
</dbReference>
<dbReference type="InterPro" id="IPR000719">
    <property type="entry name" value="Prot_kinase_dom"/>
</dbReference>
<keyword evidence="2" id="KW-0418">Kinase</keyword>
<dbReference type="InterPro" id="IPR051681">
    <property type="entry name" value="Ser/Thr_Kinases-Pseudokinases"/>
</dbReference>
<dbReference type="GO" id="GO:0005524">
    <property type="term" value="F:ATP binding"/>
    <property type="evidence" value="ECO:0007669"/>
    <property type="project" value="InterPro"/>
</dbReference>
<dbReference type="SMART" id="SM00220">
    <property type="entry name" value="S_TKc"/>
    <property type="match status" value="1"/>
</dbReference>
<dbReference type="CDD" id="cd14014">
    <property type="entry name" value="STKc_PknB_like"/>
    <property type="match status" value="1"/>
</dbReference>
<dbReference type="InterPro" id="IPR014729">
    <property type="entry name" value="Rossmann-like_a/b/a_fold"/>
</dbReference>